<dbReference type="RefSeq" id="WP_074637481.1">
    <property type="nucleotide sequence ID" value="NZ_FNDO01000019.1"/>
</dbReference>
<evidence type="ECO:0000313" key="5">
    <source>
        <dbReference type="Proteomes" id="UP000181870"/>
    </source>
</evidence>
<gene>
    <name evidence="4" type="ORF">SAMN05192582_101939</name>
</gene>
<evidence type="ECO:0000313" key="4">
    <source>
        <dbReference type="EMBL" id="SDH96485.1"/>
    </source>
</evidence>
<dbReference type="Pfam" id="PF21348">
    <property type="entry name" value="RGL11_C"/>
    <property type="match status" value="1"/>
</dbReference>
<dbReference type="GO" id="GO:0016829">
    <property type="term" value="F:lyase activity"/>
    <property type="evidence" value="ECO:0007669"/>
    <property type="project" value="UniProtKB-KW"/>
</dbReference>
<keyword evidence="1" id="KW-0732">Signal</keyword>
<dbReference type="PANTHER" id="PTHR43118:SF1">
    <property type="entry name" value="RHAMNOGALACTURONAN LYASE (EUROFUNG)"/>
    <property type="match status" value="1"/>
</dbReference>
<dbReference type="Pfam" id="PF18370">
    <property type="entry name" value="RGI_lyase"/>
    <property type="match status" value="1"/>
</dbReference>
<feature type="chain" id="PRO_5010303363" evidence="1">
    <location>
        <begin position="17"/>
        <end position="668"/>
    </location>
</feature>
<organism evidence="4 5">
    <name type="scientific">Bacteroides ovatus</name>
    <dbReference type="NCBI Taxonomy" id="28116"/>
    <lineage>
        <taxon>Bacteria</taxon>
        <taxon>Pseudomonadati</taxon>
        <taxon>Bacteroidota</taxon>
        <taxon>Bacteroidia</taxon>
        <taxon>Bacteroidales</taxon>
        <taxon>Bacteroidaceae</taxon>
        <taxon>Bacteroides</taxon>
    </lineage>
</organism>
<dbReference type="Gene3D" id="2.60.40.10">
    <property type="entry name" value="Immunoglobulins"/>
    <property type="match status" value="1"/>
</dbReference>
<dbReference type="SUPFAM" id="SSF69318">
    <property type="entry name" value="Integrin alpha N-terminal domain"/>
    <property type="match status" value="1"/>
</dbReference>
<dbReference type="InterPro" id="IPR013783">
    <property type="entry name" value="Ig-like_fold"/>
</dbReference>
<evidence type="ECO:0000259" key="3">
    <source>
        <dbReference type="Pfam" id="PF21348"/>
    </source>
</evidence>
<accession>A0A1G8GPX8</accession>
<dbReference type="Proteomes" id="UP000181870">
    <property type="component" value="Unassembled WGS sequence"/>
</dbReference>
<dbReference type="InterPro" id="IPR041624">
    <property type="entry name" value="RGI_lyase"/>
</dbReference>
<dbReference type="AlphaFoldDB" id="A0A1G8GPX8"/>
<name>A0A1G8GPX8_BACOV</name>
<dbReference type="EMBL" id="FNDO01000019">
    <property type="protein sequence ID" value="SDH96485.1"/>
    <property type="molecule type" value="Genomic_DNA"/>
</dbReference>
<proteinExistence type="predicted"/>
<protein>
    <submittedName>
        <fullName evidence="4">Rhamnogalacturonan endolyase</fullName>
    </submittedName>
</protein>
<evidence type="ECO:0000259" key="2">
    <source>
        <dbReference type="Pfam" id="PF18370"/>
    </source>
</evidence>
<feature type="domain" description="Rhamnogalacturonan lyase family 11 C-terminal" evidence="3">
    <location>
        <begin position="156"/>
        <end position="666"/>
    </location>
</feature>
<keyword evidence="4" id="KW-0456">Lyase</keyword>
<dbReference type="InterPro" id="IPR034641">
    <property type="entry name" value="RGL11"/>
</dbReference>
<feature type="signal peptide" evidence="1">
    <location>
        <begin position="1"/>
        <end position="16"/>
    </location>
</feature>
<dbReference type="InterPro" id="IPR028994">
    <property type="entry name" value="Integrin_alpha_N"/>
</dbReference>
<feature type="domain" description="Rhamnogalacturonan I lyase beta-sheet" evidence="2">
    <location>
        <begin position="62"/>
        <end position="120"/>
    </location>
</feature>
<reference evidence="4 5" key="1">
    <citation type="submission" date="2016-10" db="EMBL/GenBank/DDBJ databases">
        <authorList>
            <person name="de Groot N.N."/>
        </authorList>
    </citation>
    <scope>NUCLEOTIDE SEQUENCE [LARGE SCALE GENOMIC DNA]</scope>
    <source>
        <strain evidence="4 5">NLAE-zl-C57</strain>
    </source>
</reference>
<dbReference type="PROSITE" id="PS51257">
    <property type="entry name" value="PROKAR_LIPOPROTEIN"/>
    <property type="match status" value="1"/>
</dbReference>
<evidence type="ECO:0000256" key="1">
    <source>
        <dbReference type="SAM" id="SignalP"/>
    </source>
</evidence>
<sequence>MKKIFTLLFCAASVLAACSDDDVAGSNDPNNSGEPTEEIRPVIINDTRGMVISYDSNNPDMNALISWKWMKDDPEDAAYDIYRKVDDDVWEKLNTAPIVTSTNYRDVTFSPTAKSEYELRFAGANEALATCKFDPSVGQTFYKSIFLNNANLPDPTLKYRASDAAVGDLDGDGEYELVIRREVDDRDPGPAGTWQGPSVGSTLFEAYDIATGAFLWRVDVGINVPQGNHYASFIVYDLDGDGKAEVAIKTSVGTTFGDGTVITDANGNGVPDYRNPLTGRVTTSSEFLSIVDGMTGKELARTDYIPRGDKEDWMEYWGDAHGNRMDRFLMGVGHFVALNSAPSIVMCRGYYENYQIMALDYSNGKLTKRWHFNTYPGYSDYAGQGFHSLSVGDIDNDGKDEIIYGACALDHNGKALYTTGLGHGDALHLGKFDPTLEGLQIVASHEEPGSYGSYGTEFRDAATGKVLWGIPGDGADVGRCLVADIDPETPGCEVWSSQPMGKIYSCKGELLSKSAPMIRTDSYTYNMGIWWNGSLTRQMIDANMVLGYLGDDGIYDSSARRIFQGSQYGTVPINGSKKTPCFYADIWGDWREEMIYVVKDGDSDGDGDADGWTELRVFTTNHETEYRFRPLMDDHIYRMSATHQNVGYNQPTHTGFYIGADLQDKDKK</sequence>
<dbReference type="PANTHER" id="PTHR43118">
    <property type="entry name" value="RHAMNOGALACTURONAN LYASE (EUROFUNG)"/>
    <property type="match status" value="1"/>
</dbReference>
<dbReference type="InterPro" id="IPR049366">
    <property type="entry name" value="RGL11_C"/>
</dbReference>